<dbReference type="GO" id="GO:0005516">
    <property type="term" value="F:calmodulin binding"/>
    <property type="evidence" value="ECO:0007669"/>
    <property type="project" value="InterPro"/>
</dbReference>
<dbReference type="GO" id="GO:0005929">
    <property type="term" value="C:cilium"/>
    <property type="evidence" value="ECO:0007669"/>
    <property type="project" value="TreeGrafter"/>
</dbReference>
<protein>
    <submittedName>
        <fullName evidence="1">Uncharacterized protein</fullName>
    </submittedName>
</protein>
<dbReference type="Proteomes" id="UP000663828">
    <property type="component" value="Unassembled WGS sequence"/>
</dbReference>
<dbReference type="InterPro" id="IPR028765">
    <property type="entry name" value="IQCB1"/>
</dbReference>
<dbReference type="AlphaFoldDB" id="A0A816FMC7"/>
<gene>
    <name evidence="1" type="ORF">XAT740_LOCUS57340</name>
</gene>
<dbReference type="PANTHER" id="PTHR15673:SF2">
    <property type="entry name" value="IQ CALMODULIN-BINDING MOTIF-CONTAINING PROTEIN 1"/>
    <property type="match status" value="1"/>
</dbReference>
<evidence type="ECO:0000313" key="1">
    <source>
        <dbReference type="EMBL" id="CAF1663524.1"/>
    </source>
</evidence>
<reference evidence="1" key="1">
    <citation type="submission" date="2021-02" db="EMBL/GenBank/DDBJ databases">
        <authorList>
            <person name="Nowell W R."/>
        </authorList>
    </citation>
    <scope>NUCLEOTIDE SEQUENCE</scope>
</reference>
<evidence type="ECO:0000313" key="2">
    <source>
        <dbReference type="Proteomes" id="UP000663828"/>
    </source>
</evidence>
<feature type="non-terminal residue" evidence="1">
    <location>
        <position position="258"/>
    </location>
</feature>
<name>A0A816FMC7_ADIRI</name>
<accession>A0A816FMC7</accession>
<comment type="caution">
    <text evidence="1">The sequence shown here is derived from an EMBL/GenBank/DDBJ whole genome shotgun (WGS) entry which is preliminary data.</text>
</comment>
<sequence>MSSSLVALAKELSRTRPEELPEKFLQLQQLLQRSTAITSLKYEIISLDILPILLLTLRQEFTTIPNGWRLAAMNLSPLACSCMCVEVDKTNVKTKTWSTKFFDRYLPQGVDSFILLTRHLQDRYMQEKKSHLRQDYVTYMTTVMNNLLEVLNFHSNQYGLIKQVLISNKFMELFLTDDVYICALMINSFEDIVRKSRRLTGSSVFNDLSNKLKQDYVNELAYKLTVFDNNEVGKAAVRALIAVCETDSSIVTLLADKF</sequence>
<dbReference type="EMBL" id="CAJNOR010011756">
    <property type="protein sequence ID" value="CAF1663524.1"/>
    <property type="molecule type" value="Genomic_DNA"/>
</dbReference>
<organism evidence="1 2">
    <name type="scientific">Adineta ricciae</name>
    <name type="common">Rotifer</name>
    <dbReference type="NCBI Taxonomy" id="249248"/>
    <lineage>
        <taxon>Eukaryota</taxon>
        <taxon>Metazoa</taxon>
        <taxon>Spiralia</taxon>
        <taxon>Gnathifera</taxon>
        <taxon>Rotifera</taxon>
        <taxon>Eurotatoria</taxon>
        <taxon>Bdelloidea</taxon>
        <taxon>Adinetida</taxon>
        <taxon>Adinetidae</taxon>
        <taxon>Adineta</taxon>
    </lineage>
</organism>
<dbReference type="PANTHER" id="PTHR15673">
    <property type="entry name" value="IQ CALMODULIN-BINDING MOTIF CONTAINING PROTEIN 1"/>
    <property type="match status" value="1"/>
</dbReference>
<keyword evidence="2" id="KW-1185">Reference proteome</keyword>
<proteinExistence type="predicted"/>
<dbReference type="GO" id="GO:0060271">
    <property type="term" value="P:cilium assembly"/>
    <property type="evidence" value="ECO:0007669"/>
    <property type="project" value="InterPro"/>
</dbReference>